<feature type="chain" id="PRO_5037111728" evidence="1">
    <location>
        <begin position="18"/>
        <end position="140"/>
    </location>
</feature>
<accession>A0A917LKF3</accession>
<evidence type="ECO:0000256" key="1">
    <source>
        <dbReference type="SAM" id="SignalP"/>
    </source>
</evidence>
<gene>
    <name evidence="2" type="ORF">GCM10010976_04260</name>
</gene>
<dbReference type="RefSeq" id="WP_188461392.1">
    <property type="nucleotide sequence ID" value="NZ_BMFQ01000001.1"/>
</dbReference>
<feature type="signal peptide" evidence="1">
    <location>
        <begin position="1"/>
        <end position="17"/>
    </location>
</feature>
<sequence length="140" mass="16118">MRAVFIICLFSSFFIHAQDSVKIKVEAPKIVTKLHLGKTYHVDAISIKFVDVLTDSRCPEDVTCIWAGQVVALIEIYENDTLLEQKEMVFEPGKTKAKELRSLYSNEDKTILANSVLPYPKKSREKIKKEDYYLQLEMSN</sequence>
<reference evidence="2" key="1">
    <citation type="journal article" date="2014" name="Int. J. Syst. Evol. Microbiol.">
        <title>Complete genome sequence of Corynebacterium casei LMG S-19264T (=DSM 44701T), isolated from a smear-ripened cheese.</title>
        <authorList>
            <consortium name="US DOE Joint Genome Institute (JGI-PGF)"/>
            <person name="Walter F."/>
            <person name="Albersmeier A."/>
            <person name="Kalinowski J."/>
            <person name="Ruckert C."/>
        </authorList>
    </citation>
    <scope>NUCLEOTIDE SEQUENCE</scope>
    <source>
        <strain evidence="2">CGMCC 1.12751</strain>
    </source>
</reference>
<organism evidence="2 3">
    <name type="scientific">Bizionia arctica</name>
    <dbReference type="NCBI Taxonomy" id="1495645"/>
    <lineage>
        <taxon>Bacteria</taxon>
        <taxon>Pseudomonadati</taxon>
        <taxon>Bacteroidota</taxon>
        <taxon>Flavobacteriia</taxon>
        <taxon>Flavobacteriales</taxon>
        <taxon>Flavobacteriaceae</taxon>
        <taxon>Bizionia</taxon>
    </lineage>
</organism>
<comment type="caution">
    <text evidence="2">The sequence shown here is derived from an EMBL/GenBank/DDBJ whole genome shotgun (WGS) entry which is preliminary data.</text>
</comment>
<proteinExistence type="predicted"/>
<keyword evidence="1" id="KW-0732">Signal</keyword>
<dbReference type="AlphaFoldDB" id="A0A917LKF3"/>
<dbReference type="Proteomes" id="UP000625976">
    <property type="component" value="Unassembled WGS sequence"/>
</dbReference>
<reference evidence="2" key="2">
    <citation type="submission" date="2020-09" db="EMBL/GenBank/DDBJ databases">
        <authorList>
            <person name="Sun Q."/>
            <person name="Zhou Y."/>
        </authorList>
    </citation>
    <scope>NUCLEOTIDE SEQUENCE</scope>
    <source>
        <strain evidence="2">CGMCC 1.12751</strain>
    </source>
</reference>
<name>A0A917LKF3_9FLAO</name>
<evidence type="ECO:0000313" key="3">
    <source>
        <dbReference type="Proteomes" id="UP000625976"/>
    </source>
</evidence>
<dbReference type="EMBL" id="BMFQ01000001">
    <property type="protein sequence ID" value="GGG35696.1"/>
    <property type="molecule type" value="Genomic_DNA"/>
</dbReference>
<protein>
    <submittedName>
        <fullName evidence="2">Uncharacterized protein</fullName>
    </submittedName>
</protein>
<evidence type="ECO:0000313" key="2">
    <source>
        <dbReference type="EMBL" id="GGG35696.1"/>
    </source>
</evidence>
<keyword evidence="3" id="KW-1185">Reference proteome</keyword>